<reference evidence="2" key="1">
    <citation type="journal article" date="2023" name="Front. Plant Sci.">
        <title>Chromosomal-level genome assembly of Melastoma candidum provides insights into trichome evolution.</title>
        <authorList>
            <person name="Zhong Y."/>
            <person name="Wu W."/>
            <person name="Sun C."/>
            <person name="Zou P."/>
            <person name="Liu Y."/>
            <person name="Dai S."/>
            <person name="Zhou R."/>
        </authorList>
    </citation>
    <scope>NUCLEOTIDE SEQUENCE [LARGE SCALE GENOMIC DNA]</scope>
</reference>
<proteinExistence type="predicted"/>
<protein>
    <submittedName>
        <fullName evidence="1">Uncharacterized protein</fullName>
    </submittedName>
</protein>
<comment type="caution">
    <text evidence="1">The sequence shown here is derived from an EMBL/GenBank/DDBJ whole genome shotgun (WGS) entry which is preliminary data.</text>
</comment>
<sequence>MNSKSQTPYQIFLQSQSLTLALAPIQTTTLSRLKSSLFPSIPSSCYFTLNGKPLDDSTQLLPSLDDSTHLLPSLVPPFSTLVLACRLLGGGGDGGATGAESRDCYLNMYAVKKPDKVDPNEQRLSKWLNCALSGEPLTEPCKKHDEVLQGMLD</sequence>
<dbReference type="Proteomes" id="UP001057402">
    <property type="component" value="Chromosome 4"/>
</dbReference>
<gene>
    <name evidence="1" type="ORF">MLD38_015033</name>
</gene>
<keyword evidence="2" id="KW-1185">Reference proteome</keyword>
<dbReference type="EMBL" id="CM042883">
    <property type="protein sequence ID" value="KAI4377401.1"/>
    <property type="molecule type" value="Genomic_DNA"/>
</dbReference>
<evidence type="ECO:0000313" key="1">
    <source>
        <dbReference type="EMBL" id="KAI4377401.1"/>
    </source>
</evidence>
<organism evidence="1 2">
    <name type="scientific">Melastoma candidum</name>
    <dbReference type="NCBI Taxonomy" id="119954"/>
    <lineage>
        <taxon>Eukaryota</taxon>
        <taxon>Viridiplantae</taxon>
        <taxon>Streptophyta</taxon>
        <taxon>Embryophyta</taxon>
        <taxon>Tracheophyta</taxon>
        <taxon>Spermatophyta</taxon>
        <taxon>Magnoliopsida</taxon>
        <taxon>eudicotyledons</taxon>
        <taxon>Gunneridae</taxon>
        <taxon>Pentapetalae</taxon>
        <taxon>rosids</taxon>
        <taxon>malvids</taxon>
        <taxon>Myrtales</taxon>
        <taxon>Melastomataceae</taxon>
        <taxon>Melastomatoideae</taxon>
        <taxon>Melastomateae</taxon>
        <taxon>Melastoma</taxon>
    </lineage>
</organism>
<evidence type="ECO:0000313" key="2">
    <source>
        <dbReference type="Proteomes" id="UP001057402"/>
    </source>
</evidence>
<accession>A0ACB9RE18</accession>
<name>A0ACB9RE18_9MYRT</name>